<dbReference type="Pfam" id="PF04940">
    <property type="entry name" value="BLUF"/>
    <property type="match status" value="1"/>
</dbReference>
<dbReference type="InterPro" id="IPR007024">
    <property type="entry name" value="BLUF_domain"/>
</dbReference>
<evidence type="ECO:0000313" key="3">
    <source>
        <dbReference type="EMBL" id="AMO24002.1"/>
    </source>
</evidence>
<protein>
    <recommendedName>
        <fullName evidence="2">BLUF domain-containing protein</fullName>
    </recommendedName>
</protein>
<gene>
    <name evidence="3" type="ORF">UC35_15480</name>
</gene>
<proteinExistence type="predicted"/>
<feature type="domain" description="BLUF" evidence="2">
    <location>
        <begin position="25"/>
        <end position="72"/>
    </location>
</feature>
<keyword evidence="4" id="KW-1185">Reference proteome</keyword>
<evidence type="ECO:0000259" key="2">
    <source>
        <dbReference type="Pfam" id="PF04940"/>
    </source>
</evidence>
<organism evidence="3 4">
    <name type="scientific">Ramlibacter tataouinensis</name>
    <dbReference type="NCBI Taxonomy" id="94132"/>
    <lineage>
        <taxon>Bacteria</taxon>
        <taxon>Pseudomonadati</taxon>
        <taxon>Pseudomonadota</taxon>
        <taxon>Betaproteobacteria</taxon>
        <taxon>Burkholderiales</taxon>
        <taxon>Comamonadaceae</taxon>
        <taxon>Ramlibacter</taxon>
    </lineage>
</organism>
<dbReference type="Proteomes" id="UP000070433">
    <property type="component" value="Chromosome"/>
</dbReference>
<accession>A0A127K0J9</accession>
<dbReference type="GO" id="GO:0009882">
    <property type="term" value="F:blue light photoreceptor activity"/>
    <property type="evidence" value="ECO:0007669"/>
    <property type="project" value="InterPro"/>
</dbReference>
<feature type="compositionally biased region" description="Basic and acidic residues" evidence="1">
    <location>
        <begin position="299"/>
        <end position="310"/>
    </location>
</feature>
<evidence type="ECO:0000256" key="1">
    <source>
        <dbReference type="SAM" id="MobiDB-lite"/>
    </source>
</evidence>
<dbReference type="AlphaFoldDB" id="A0A127K0J9"/>
<dbReference type="SUPFAM" id="SSF54975">
    <property type="entry name" value="Acylphosphatase/BLUF domain-like"/>
    <property type="match status" value="1"/>
</dbReference>
<evidence type="ECO:0000313" key="4">
    <source>
        <dbReference type="Proteomes" id="UP000070433"/>
    </source>
</evidence>
<name>A0A127K0J9_9BURK</name>
<dbReference type="GO" id="GO:0071949">
    <property type="term" value="F:FAD binding"/>
    <property type="evidence" value="ECO:0007669"/>
    <property type="project" value="InterPro"/>
</dbReference>
<sequence>MSTVRGSVMEELFRVRDRICAQGAGTPVMGAMLYCAGWFVLWLEGPEEAVEAARQRAAEDPRNIHQQVIHRSRGPATLGVMATVVMAQVGGGPGPVWWRIQRLKDQTAPMQPLQIWQALSTPVAGAAAAAASRPSRTIALLAAEDNGPVHLLQNLCDRAGTTLAYLRYADSANLSGDAGLAYADIPAGGQLVRVKLLSRRSLRNELVRASLAGADELVLLLGSRAGASTGLASIVADCLKTLPSRPAIYLCGEPQAQVQAAIPALAGAEGLDPAELEGFIAGAAEPPWALPVSRPPAGHADRMEAERLAA</sequence>
<dbReference type="Gene3D" id="3.30.70.100">
    <property type="match status" value="1"/>
</dbReference>
<reference evidence="3 4" key="1">
    <citation type="journal article" date="2014" name="Int. J. Syst. Evol. Microbiol.">
        <title>Ramlibacter solisilvae sp. nov., isolated from forest soil, and emended description of the genus Ramlibacter.</title>
        <authorList>
            <person name="Lee H.J."/>
            <person name="Lee S.H."/>
            <person name="Lee S.S."/>
            <person name="Lee J.S."/>
            <person name="Kim Y."/>
            <person name="Kim S.C."/>
            <person name="Jeon C.O."/>
        </authorList>
    </citation>
    <scope>NUCLEOTIDE SEQUENCE [LARGE SCALE GENOMIC DNA]</scope>
    <source>
        <strain evidence="3 4">5-10</strain>
    </source>
</reference>
<feature type="region of interest" description="Disordered" evidence="1">
    <location>
        <begin position="291"/>
        <end position="310"/>
    </location>
</feature>
<dbReference type="InterPro" id="IPR036046">
    <property type="entry name" value="Acylphosphatase-like_dom_sf"/>
</dbReference>
<dbReference type="EMBL" id="CP010951">
    <property type="protein sequence ID" value="AMO24002.1"/>
    <property type="molecule type" value="Genomic_DNA"/>
</dbReference>